<reference evidence="1 2" key="1">
    <citation type="submission" date="2024-06" db="EMBL/GenBank/DDBJ databases">
        <title>Genomic Encyclopedia of Type Strains, Phase IV (KMG-IV): sequencing the most valuable type-strain genomes for metagenomic binning, comparative biology and taxonomic classification.</title>
        <authorList>
            <person name="Goeker M."/>
        </authorList>
    </citation>
    <scope>NUCLEOTIDE SEQUENCE [LARGE SCALE GENOMIC DNA]</scope>
    <source>
        <strain evidence="1 2">DSM 17809</strain>
    </source>
</reference>
<protein>
    <recommendedName>
        <fullName evidence="3">Glycerophosphotransferase</fullName>
    </recommendedName>
</protein>
<accession>A0ABV2EEY9</accession>
<dbReference type="EMBL" id="JBEPLU010000001">
    <property type="protein sequence ID" value="MET3525216.1"/>
    <property type="molecule type" value="Genomic_DNA"/>
</dbReference>
<sequence>MAQPAKKVCFLYIAQTHQILHSLSIAIELARNWPQFQVDLAATSPAHLDYIEEALAKLGGAPVRPRLLGPRWLREFHPGEASTPPKAAMLLANLRVFAGYDAVVAPERTTALIRRLGVKRPLLVYTQHGAGDRGGPFEPRLGVFDLVMAAGPKQRDRMVPAFVRPENCAMVGYPKFDMVEALSPHPRSPFADDRPVVVYNPHFDPRLSSWPRWGLEVIEQIADDGRFNLIFAPHVRLFDQPAAPDRTPLQRFEGHPRVHVDLGGPAAIDMTYTRVADVYLGDVSSQIYEFLRTPRPAVFLNAHGVAWRGDESYRHWLYGPVLDSVAGLPAAIASAIAGHGDYIAEQQAGFAESFDLQARSSSLRAAEAIAVRLGARPAP</sequence>
<dbReference type="Gene3D" id="3.40.50.12580">
    <property type="match status" value="1"/>
</dbReference>
<organism evidence="1 2">
    <name type="scientific">Phenylobacterium koreense</name>
    <dbReference type="NCBI Taxonomy" id="266125"/>
    <lineage>
        <taxon>Bacteria</taxon>
        <taxon>Pseudomonadati</taxon>
        <taxon>Pseudomonadota</taxon>
        <taxon>Alphaproteobacteria</taxon>
        <taxon>Caulobacterales</taxon>
        <taxon>Caulobacteraceae</taxon>
        <taxon>Phenylobacterium</taxon>
    </lineage>
</organism>
<gene>
    <name evidence="1" type="ORF">ABID41_000311</name>
</gene>
<evidence type="ECO:0000313" key="2">
    <source>
        <dbReference type="Proteomes" id="UP001549110"/>
    </source>
</evidence>
<dbReference type="RefSeq" id="WP_354297073.1">
    <property type="nucleotide sequence ID" value="NZ_JBEPLU010000001.1"/>
</dbReference>
<comment type="caution">
    <text evidence="1">The sequence shown here is derived from an EMBL/GenBank/DDBJ whole genome shotgun (WGS) entry which is preliminary data.</text>
</comment>
<proteinExistence type="predicted"/>
<evidence type="ECO:0008006" key="3">
    <source>
        <dbReference type="Google" id="ProtNLM"/>
    </source>
</evidence>
<keyword evidence="2" id="KW-1185">Reference proteome</keyword>
<dbReference type="SUPFAM" id="SSF53756">
    <property type="entry name" value="UDP-Glycosyltransferase/glycogen phosphorylase"/>
    <property type="match status" value="1"/>
</dbReference>
<evidence type="ECO:0000313" key="1">
    <source>
        <dbReference type="EMBL" id="MET3525216.1"/>
    </source>
</evidence>
<name>A0ABV2EEY9_9CAUL</name>
<dbReference type="InterPro" id="IPR043148">
    <property type="entry name" value="TagF_C"/>
</dbReference>
<dbReference type="Proteomes" id="UP001549110">
    <property type="component" value="Unassembled WGS sequence"/>
</dbReference>